<protein>
    <submittedName>
        <fullName evidence="1">Uncharacterized protein</fullName>
    </submittedName>
</protein>
<comment type="caution">
    <text evidence="1">The sequence shown here is derived from an EMBL/GenBank/DDBJ whole genome shotgun (WGS) entry which is preliminary data.</text>
</comment>
<gene>
    <name evidence="1" type="ORF">J2S44_005222</name>
</gene>
<name>A0AAE4CV06_9ACTN</name>
<reference evidence="1 2" key="1">
    <citation type="submission" date="2023-07" db="EMBL/GenBank/DDBJ databases">
        <title>Sequencing the genomes of 1000 actinobacteria strains.</title>
        <authorList>
            <person name="Klenk H.-P."/>
        </authorList>
    </citation>
    <scope>NUCLEOTIDE SEQUENCE [LARGE SCALE GENOMIC DNA]</scope>
    <source>
        <strain evidence="1 2">DSM 44711</strain>
    </source>
</reference>
<dbReference type="RefSeq" id="WP_310419174.1">
    <property type="nucleotide sequence ID" value="NZ_JAVDYC010000001.1"/>
</dbReference>
<accession>A0AAE4CV06</accession>
<dbReference type="AlphaFoldDB" id="A0AAE4CV06"/>
<dbReference type="Proteomes" id="UP001183629">
    <property type="component" value="Unassembled WGS sequence"/>
</dbReference>
<evidence type="ECO:0000313" key="2">
    <source>
        <dbReference type="Proteomes" id="UP001183629"/>
    </source>
</evidence>
<organism evidence="1 2">
    <name type="scientific">Catenuloplanes niger</name>
    <dbReference type="NCBI Taxonomy" id="587534"/>
    <lineage>
        <taxon>Bacteria</taxon>
        <taxon>Bacillati</taxon>
        <taxon>Actinomycetota</taxon>
        <taxon>Actinomycetes</taxon>
        <taxon>Micromonosporales</taxon>
        <taxon>Micromonosporaceae</taxon>
        <taxon>Catenuloplanes</taxon>
    </lineage>
</organism>
<proteinExistence type="predicted"/>
<dbReference type="EMBL" id="JAVDYC010000001">
    <property type="protein sequence ID" value="MDR7324972.1"/>
    <property type="molecule type" value="Genomic_DNA"/>
</dbReference>
<keyword evidence="2" id="KW-1185">Reference proteome</keyword>
<evidence type="ECO:0000313" key="1">
    <source>
        <dbReference type="EMBL" id="MDR7324972.1"/>
    </source>
</evidence>
<sequence length="88" mass="10178">MIDHKDTPVEFDDEGRWPAWVPQWIRDLPHVSADAQARRQGVEPLTSAADLAVPGFFESDEEMEELIADLYESRARELHCLQHHREIA</sequence>